<dbReference type="PANTHER" id="PTHR43280:SF28">
    <property type="entry name" value="HTH-TYPE TRANSCRIPTIONAL ACTIVATOR RHAS"/>
    <property type="match status" value="1"/>
</dbReference>
<dbReference type="EMBL" id="AP025739">
    <property type="protein sequence ID" value="BDI31114.1"/>
    <property type="molecule type" value="Genomic_DNA"/>
</dbReference>
<dbReference type="GO" id="GO:0043565">
    <property type="term" value="F:sequence-specific DNA binding"/>
    <property type="evidence" value="ECO:0007669"/>
    <property type="project" value="InterPro"/>
</dbReference>
<dbReference type="SUPFAM" id="SSF46689">
    <property type="entry name" value="Homeodomain-like"/>
    <property type="match status" value="2"/>
</dbReference>
<dbReference type="InterPro" id="IPR037923">
    <property type="entry name" value="HTH-like"/>
</dbReference>
<dbReference type="Pfam" id="PF12833">
    <property type="entry name" value="HTH_18"/>
    <property type="match status" value="1"/>
</dbReference>
<dbReference type="InterPro" id="IPR018060">
    <property type="entry name" value="HTH_AraC"/>
</dbReference>
<dbReference type="GO" id="GO:0003700">
    <property type="term" value="F:DNA-binding transcription factor activity"/>
    <property type="evidence" value="ECO:0007669"/>
    <property type="project" value="InterPro"/>
</dbReference>
<keyword evidence="1" id="KW-0805">Transcription regulation</keyword>
<name>A0A402CSD9_9BACT</name>
<evidence type="ECO:0000256" key="2">
    <source>
        <dbReference type="ARBA" id="ARBA00023125"/>
    </source>
</evidence>
<dbReference type="SUPFAM" id="SSF51215">
    <property type="entry name" value="Regulatory protein AraC"/>
    <property type="match status" value="1"/>
</dbReference>
<keyword evidence="3" id="KW-0804">Transcription</keyword>
<dbReference type="PRINTS" id="PR00032">
    <property type="entry name" value="HTHARAC"/>
</dbReference>
<dbReference type="SMART" id="SM00342">
    <property type="entry name" value="HTH_ARAC"/>
    <property type="match status" value="1"/>
</dbReference>
<evidence type="ECO:0000313" key="4">
    <source>
        <dbReference type="EMBL" id="BDI31114.1"/>
    </source>
</evidence>
<keyword evidence="5" id="KW-1185">Reference proteome</keyword>
<dbReference type="OrthoDB" id="2237754at2"/>
<dbReference type="InterPro" id="IPR018062">
    <property type="entry name" value="HTH_AraC-typ_CS"/>
</dbReference>
<dbReference type="InterPro" id="IPR009057">
    <property type="entry name" value="Homeodomain-like_sf"/>
</dbReference>
<dbReference type="KEGG" id="ccot:CCAX7_31650"/>
<accession>A0A402CSD9</accession>
<dbReference type="Gene3D" id="1.10.10.60">
    <property type="entry name" value="Homeodomain-like"/>
    <property type="match status" value="1"/>
</dbReference>
<keyword evidence="2" id="KW-0238">DNA-binding</keyword>
<dbReference type="RefSeq" id="WP_119320317.1">
    <property type="nucleotide sequence ID" value="NZ_AP025739.1"/>
</dbReference>
<dbReference type="InterPro" id="IPR020449">
    <property type="entry name" value="Tscrpt_reg_AraC-type_HTH"/>
</dbReference>
<evidence type="ECO:0000256" key="3">
    <source>
        <dbReference type="ARBA" id="ARBA00023163"/>
    </source>
</evidence>
<dbReference type="PROSITE" id="PS00041">
    <property type="entry name" value="HTH_ARAC_FAMILY_1"/>
    <property type="match status" value="1"/>
</dbReference>
<sequence>MSDNEEISETDGRSGDTVPAIELSEINLGPKQTPQFAYWNATHRQTYRMLWHVDIVPLPEMPLFLYPMSIGAQETNDPRYRAEGRLRGSQDYCYFCYTLAGTGGFSDKHGVHYLSEGDAFLTEIAAPDTSYFYPGVDRHRWEFLAFNFRGLAARAMVRELVENYGSIYHLSPQSPIIKRLLGFESSAYTTTHPHALDGAEIVLELLLALAASARAHEEPDPAMDLIKRALEIIDSDIELDLNVGTLARRMGVNREYLSRAFQKCLQRSPKEILLEMKMRRASFLLKDTDTSIKEIATRLGYSDYTNFIRAFRSMTKMTPSEFRQHGSIALPEPLRRRDGVE</sequence>
<gene>
    <name evidence="4" type="ORF">CCAX7_31650</name>
</gene>
<evidence type="ECO:0000256" key="1">
    <source>
        <dbReference type="ARBA" id="ARBA00023015"/>
    </source>
</evidence>
<dbReference type="PROSITE" id="PS01124">
    <property type="entry name" value="HTH_ARAC_FAMILY_2"/>
    <property type="match status" value="1"/>
</dbReference>
<reference evidence="4 5" key="1">
    <citation type="journal article" date="2019" name="Int. J. Syst. Evol. Microbiol.">
        <title>Capsulimonas corticalis gen. nov., sp. nov., an aerobic capsulated bacterium, of a novel bacterial order, Capsulimonadales ord. nov., of the class Armatimonadia of the phylum Armatimonadetes.</title>
        <authorList>
            <person name="Li J."/>
            <person name="Kudo C."/>
            <person name="Tonouchi A."/>
        </authorList>
    </citation>
    <scope>NUCLEOTIDE SEQUENCE [LARGE SCALE GENOMIC DNA]</scope>
    <source>
        <strain evidence="4 5">AX-7</strain>
    </source>
</reference>
<organism evidence="4 5">
    <name type="scientific">Capsulimonas corticalis</name>
    <dbReference type="NCBI Taxonomy" id="2219043"/>
    <lineage>
        <taxon>Bacteria</taxon>
        <taxon>Bacillati</taxon>
        <taxon>Armatimonadota</taxon>
        <taxon>Armatimonadia</taxon>
        <taxon>Capsulimonadales</taxon>
        <taxon>Capsulimonadaceae</taxon>
        <taxon>Capsulimonas</taxon>
    </lineage>
</organism>
<protein>
    <submittedName>
        <fullName evidence="4">Uncharacterized protein</fullName>
    </submittedName>
</protein>
<dbReference type="AlphaFoldDB" id="A0A402CSD9"/>
<dbReference type="Proteomes" id="UP000287394">
    <property type="component" value="Chromosome"/>
</dbReference>
<proteinExistence type="predicted"/>
<evidence type="ECO:0000313" key="5">
    <source>
        <dbReference type="Proteomes" id="UP000287394"/>
    </source>
</evidence>
<dbReference type="PANTHER" id="PTHR43280">
    <property type="entry name" value="ARAC-FAMILY TRANSCRIPTIONAL REGULATOR"/>
    <property type="match status" value="1"/>
</dbReference>